<accession>A0AA36Y5M1</accession>
<dbReference type="PANTHER" id="PTHR41248">
    <property type="entry name" value="NORD PROTEIN"/>
    <property type="match status" value="1"/>
</dbReference>
<evidence type="ECO:0008006" key="3">
    <source>
        <dbReference type="Google" id="ProtNLM"/>
    </source>
</evidence>
<dbReference type="RefSeq" id="WP_009532777.1">
    <property type="nucleotide sequence ID" value="NZ_JH590862.1"/>
</dbReference>
<evidence type="ECO:0000313" key="2">
    <source>
        <dbReference type="Proteomes" id="UP000018466"/>
    </source>
</evidence>
<keyword evidence="2" id="KW-1185">Reference proteome</keyword>
<name>A0AA36Y5M1_9FIRM</name>
<sequence length="576" mass="65701">MKLNEFEKRRAANLIWNAAGNYGISPGFRMYDAKGRADLYWNSIIGAAHRYYDWDRLMEFYQSFHETVDQGVYESLFWLALENSTFEKMRVERPAAAVLREHYAREQLKNFMPSIAESREGWILEGHYRTALGEDSGLPDLVDRKLLKALELPGDLDTEAWIREVGKTLAHYFTYLPGAPASAQKHRRFALPKFVFRKRRTAEEAEPLQPNVRRLAMGFGEALPKEGSETGIKNFGERYQEKTEAQLWQYIHDYFGAPLYEKAKERELAAEFCTGAHAGSRLYLTDGRLSKEERDKLKGFPKRMRREMELRYEKTKRAHEGDLARDHAAVTELRERLKNALQQLRDPEDIPGKAGQLIPGRLYRALCLNDNRIFAKRLPGDESRVSVDILLDASTSQEQRTELVARQAYILAESLSALKLPLRVWGYLSMSGYTVLTRYLDYGERGKNQKIFRYFTAGANRDGLAYRAVCGLMEEHPAERKILIVLSDVKPNDIVKIRYEGQDLAYSGKAAIENCAEELRQARGKGITPLCVYTGDEAGIADVQRIFGQNFVKINSLNRFAAAAGKLLEGALSNPA</sequence>
<dbReference type="InterPro" id="IPR051928">
    <property type="entry name" value="NorD/CobT"/>
</dbReference>
<protein>
    <recommendedName>
        <fullName evidence="3">VWFA domain-containing protein</fullName>
    </recommendedName>
</protein>
<dbReference type="EMBL" id="AGEL01000006">
    <property type="protein sequence ID" value="EHO17345.1"/>
    <property type="molecule type" value="Genomic_DNA"/>
</dbReference>
<dbReference type="InterPro" id="IPR036465">
    <property type="entry name" value="vWFA_dom_sf"/>
</dbReference>
<organism evidence="1 2">
    <name type="scientific">Stomatobaculum longum</name>
    <dbReference type="NCBI Taxonomy" id="796942"/>
    <lineage>
        <taxon>Bacteria</taxon>
        <taxon>Bacillati</taxon>
        <taxon>Bacillota</taxon>
        <taxon>Clostridia</taxon>
        <taxon>Lachnospirales</taxon>
        <taxon>Lachnospiraceae</taxon>
        <taxon>Stomatobaculum</taxon>
    </lineage>
</organism>
<dbReference type="SUPFAM" id="SSF53300">
    <property type="entry name" value="vWA-like"/>
    <property type="match status" value="1"/>
</dbReference>
<comment type="caution">
    <text evidence="1">The sequence shown here is derived from an EMBL/GenBank/DDBJ whole genome shotgun (WGS) entry which is preliminary data.</text>
</comment>
<dbReference type="GeneID" id="86940707"/>
<evidence type="ECO:0000313" key="1">
    <source>
        <dbReference type="EMBL" id="EHO17345.1"/>
    </source>
</evidence>
<reference evidence="1 2" key="1">
    <citation type="submission" date="2011-10" db="EMBL/GenBank/DDBJ databases">
        <title>The Genome Sequence of Lachnospiraceae bacterium ACC2.</title>
        <authorList>
            <consortium name="The Broad Institute Genome Sequencing Platform"/>
            <person name="Earl A."/>
            <person name="Ward D."/>
            <person name="Feldgarden M."/>
            <person name="Gevers D."/>
            <person name="Sizova M."/>
            <person name="Hazen A."/>
            <person name="Epstein S."/>
            <person name="Young S.K."/>
            <person name="Zeng Q."/>
            <person name="Gargeya S."/>
            <person name="Fitzgerald M."/>
            <person name="Haas B."/>
            <person name="Abouelleil A."/>
            <person name="Alvarado L."/>
            <person name="Arachchi H.M."/>
            <person name="Berlin A."/>
            <person name="Brown A."/>
            <person name="Chapman S.B."/>
            <person name="Chen Z."/>
            <person name="Dunbar C."/>
            <person name="Freedman E."/>
            <person name="Gearin G."/>
            <person name="Goldberg J."/>
            <person name="Griggs A."/>
            <person name="Gujja S."/>
            <person name="Heiman D."/>
            <person name="Howarth C."/>
            <person name="Larson L."/>
            <person name="Lui A."/>
            <person name="MacDonald P.J.P."/>
            <person name="Montmayeur A."/>
            <person name="Murphy C."/>
            <person name="Neiman D."/>
            <person name="Pearson M."/>
            <person name="Priest M."/>
            <person name="Roberts A."/>
            <person name="Saif S."/>
            <person name="Shea T."/>
            <person name="Shenoy N."/>
            <person name="Sisk P."/>
            <person name="Stolte C."/>
            <person name="Sykes S."/>
            <person name="Wortman J."/>
            <person name="Nusbaum C."/>
            <person name="Birren B."/>
        </authorList>
    </citation>
    <scope>NUCLEOTIDE SEQUENCE [LARGE SCALE GENOMIC DNA]</scope>
    <source>
        <strain evidence="1 2">ACC2</strain>
    </source>
</reference>
<gene>
    <name evidence="1" type="ORF">HMPREF9623_00944</name>
</gene>
<dbReference type="AlphaFoldDB" id="A0AA36Y5M1"/>
<dbReference type="PANTHER" id="PTHR41248:SF1">
    <property type="entry name" value="NORD PROTEIN"/>
    <property type="match status" value="1"/>
</dbReference>
<dbReference type="Proteomes" id="UP000018466">
    <property type="component" value="Unassembled WGS sequence"/>
</dbReference>
<proteinExistence type="predicted"/>